<dbReference type="Proteomes" id="UP000192674">
    <property type="component" value="Unassembled WGS sequence"/>
</dbReference>
<gene>
    <name evidence="1" type="ORF">SAMN05661093_07963</name>
</gene>
<name>A0A1Y5Y0W4_KIBAR</name>
<dbReference type="OrthoDB" id="3215033at2"/>
<accession>A0A1Y5Y0W4</accession>
<dbReference type="RefSeq" id="WP_033388748.1">
    <property type="nucleotide sequence ID" value="NZ_FWXV01000009.1"/>
</dbReference>
<proteinExistence type="predicted"/>
<dbReference type="Pfam" id="PF11248">
    <property type="entry name" value="DUF3046"/>
    <property type="match status" value="1"/>
</dbReference>
<reference evidence="1 2" key="1">
    <citation type="submission" date="2017-04" db="EMBL/GenBank/DDBJ databases">
        <authorList>
            <person name="Afonso C.L."/>
            <person name="Miller P.J."/>
            <person name="Scott M.A."/>
            <person name="Spackman E."/>
            <person name="Goraichik I."/>
            <person name="Dimitrov K.M."/>
            <person name="Suarez D.L."/>
            <person name="Swayne D.E."/>
        </authorList>
    </citation>
    <scope>NUCLEOTIDE SEQUENCE [LARGE SCALE GENOMIC DNA]</scope>
    <source>
        <strain evidence="1 2">DSM 43828</strain>
    </source>
</reference>
<protein>
    <recommendedName>
        <fullName evidence="3">DUF3046 domain-containing protein</fullName>
    </recommendedName>
</protein>
<evidence type="ECO:0000313" key="2">
    <source>
        <dbReference type="Proteomes" id="UP000192674"/>
    </source>
</evidence>
<keyword evidence="2" id="KW-1185">Reference proteome</keyword>
<evidence type="ECO:0008006" key="3">
    <source>
        <dbReference type="Google" id="ProtNLM"/>
    </source>
</evidence>
<evidence type="ECO:0000313" key="1">
    <source>
        <dbReference type="EMBL" id="SMD23423.1"/>
    </source>
</evidence>
<dbReference type="EMBL" id="FWXV01000009">
    <property type="protein sequence ID" value="SMD23423.1"/>
    <property type="molecule type" value="Genomic_DNA"/>
</dbReference>
<dbReference type="InterPro" id="IPR021408">
    <property type="entry name" value="DUF3046"/>
</dbReference>
<organism evidence="1 2">
    <name type="scientific">Kibdelosporangium aridum</name>
    <dbReference type="NCBI Taxonomy" id="2030"/>
    <lineage>
        <taxon>Bacteria</taxon>
        <taxon>Bacillati</taxon>
        <taxon>Actinomycetota</taxon>
        <taxon>Actinomycetes</taxon>
        <taxon>Pseudonocardiales</taxon>
        <taxon>Pseudonocardiaceae</taxon>
        <taxon>Kibdelosporangium</taxon>
    </lineage>
</organism>
<sequence length="64" mass="7178">MRTTVFRNLMSTEFGAVRAEMLARDHVLGALGGRTVDQALEAGFEPKEIWRAVCDDFGVPPERR</sequence>
<dbReference type="AlphaFoldDB" id="A0A1Y5Y0W4"/>